<dbReference type="Pfam" id="PF12833">
    <property type="entry name" value="HTH_18"/>
    <property type="match status" value="1"/>
</dbReference>
<evidence type="ECO:0000256" key="1">
    <source>
        <dbReference type="ARBA" id="ARBA00023015"/>
    </source>
</evidence>
<dbReference type="Gene3D" id="3.40.50.880">
    <property type="match status" value="1"/>
</dbReference>
<evidence type="ECO:0000313" key="4">
    <source>
        <dbReference type="EMBL" id="ASK79059.1"/>
    </source>
</evidence>
<dbReference type="GO" id="GO:0043565">
    <property type="term" value="F:sequence-specific DNA binding"/>
    <property type="evidence" value="ECO:0007669"/>
    <property type="project" value="InterPro"/>
</dbReference>
<evidence type="ECO:0000256" key="2">
    <source>
        <dbReference type="ARBA" id="ARBA00023163"/>
    </source>
</evidence>
<feature type="domain" description="HTH araC/xylS-type" evidence="3">
    <location>
        <begin position="226"/>
        <end position="322"/>
    </location>
</feature>
<keyword evidence="1" id="KW-0805">Transcription regulation</keyword>
<keyword evidence="2" id="KW-0804">Transcription</keyword>
<gene>
    <name evidence="4" type="ORF">CF386_08295</name>
</gene>
<evidence type="ECO:0000313" key="5">
    <source>
        <dbReference type="Proteomes" id="UP000242175"/>
    </source>
</evidence>
<dbReference type="AlphaFoldDB" id="A0A220VFE4"/>
<dbReference type="PANTHER" id="PTHR43130">
    <property type="entry name" value="ARAC-FAMILY TRANSCRIPTIONAL REGULATOR"/>
    <property type="match status" value="1"/>
</dbReference>
<dbReference type="InterPro" id="IPR052158">
    <property type="entry name" value="INH-QAR"/>
</dbReference>
<dbReference type="RefSeq" id="WP_089073967.1">
    <property type="nucleotide sequence ID" value="NZ_CBCSAM010000002.1"/>
</dbReference>
<dbReference type="Pfam" id="PF01965">
    <property type="entry name" value="DJ-1_PfpI"/>
    <property type="match status" value="1"/>
</dbReference>
<dbReference type="InterPro" id="IPR018060">
    <property type="entry name" value="HTH_AraC"/>
</dbReference>
<keyword evidence="5" id="KW-1185">Reference proteome</keyword>
<dbReference type="Gene3D" id="1.10.10.60">
    <property type="entry name" value="Homeodomain-like"/>
    <property type="match status" value="2"/>
</dbReference>
<dbReference type="PROSITE" id="PS01124">
    <property type="entry name" value="HTH_ARAC_FAMILY_2"/>
    <property type="match status" value="1"/>
</dbReference>
<dbReference type="Proteomes" id="UP000242175">
    <property type="component" value="Chromosome small"/>
</dbReference>
<dbReference type="InterPro" id="IPR029062">
    <property type="entry name" value="Class_I_gatase-like"/>
</dbReference>
<dbReference type="SUPFAM" id="SSF46689">
    <property type="entry name" value="Homeodomain-like"/>
    <property type="match status" value="2"/>
</dbReference>
<dbReference type="PANTHER" id="PTHR43130:SF3">
    <property type="entry name" value="HTH-TYPE TRANSCRIPTIONAL REGULATOR RV1931C"/>
    <property type="match status" value="1"/>
</dbReference>
<dbReference type="EMBL" id="CP022356">
    <property type="protein sequence ID" value="ASK79059.1"/>
    <property type="molecule type" value="Genomic_DNA"/>
</dbReference>
<protein>
    <recommendedName>
        <fullName evidence="3">HTH araC/xylS-type domain-containing protein</fullName>
    </recommendedName>
</protein>
<dbReference type="InterPro" id="IPR002818">
    <property type="entry name" value="DJ-1/PfpI"/>
</dbReference>
<accession>A0A220VFE4</accession>
<name>A0A220VFE4_9GAMM</name>
<evidence type="ECO:0000259" key="3">
    <source>
        <dbReference type="PROSITE" id="PS01124"/>
    </source>
</evidence>
<dbReference type="PROSITE" id="PS51257">
    <property type="entry name" value="PROKAR_LIPOPROTEIN"/>
    <property type="match status" value="1"/>
</dbReference>
<reference evidence="4 5" key="1">
    <citation type="journal article" date="2016" name="Int. J. Syst. Evol. Microbiol.">
        <title>Paraphotobacterium marinum gen. nov., sp. nov., a member of the family Vibrionaceae, isolated from surface seawater.</title>
        <authorList>
            <person name="Huang Z."/>
            <person name="Dong C."/>
            <person name="Shao Z."/>
        </authorList>
    </citation>
    <scope>NUCLEOTIDE SEQUENCE [LARGE SCALE GENOMIC DNA]</scope>
    <source>
        <strain evidence="4 5">NSCS20N07D</strain>
    </source>
</reference>
<dbReference type="SUPFAM" id="SSF52317">
    <property type="entry name" value="Class I glutamine amidotransferase-like"/>
    <property type="match status" value="1"/>
</dbReference>
<sequence>MSSKKTKTIPIYILCLPGLQILDIAGPIQALSACNKEENLIDDTKNVELIYISTLCEIKSNQELFLSNLKPLPSFIKDSGVLIVPGVSNVVESESFDFVSKWIKENASNFKKIVSVCTGAFYLGKAGLLNGKSCTTHHNKIKTLENYYPLANVYSDRIFIEDDNIITSAGIAAGIDVTLHLIESIFGYKCAVNVANDLVVYMRRTSNDRQLSEWFKYRNHINPQIHKVQNLIMDNPAYDWTADELGNKIGMSPRNLNRVFKNKTGNTIQEYHYSLRIELAKRFLEMERYSIEIISDKVGFKSVKTFRRTWKKIMKDLPSNYN</sequence>
<dbReference type="GO" id="GO:0003700">
    <property type="term" value="F:DNA-binding transcription factor activity"/>
    <property type="evidence" value="ECO:0007669"/>
    <property type="project" value="InterPro"/>
</dbReference>
<dbReference type="InterPro" id="IPR009057">
    <property type="entry name" value="Homeodomain-like_sf"/>
</dbReference>
<organism evidence="4 5">
    <name type="scientific">Paraphotobacterium marinum</name>
    <dbReference type="NCBI Taxonomy" id="1755811"/>
    <lineage>
        <taxon>Bacteria</taxon>
        <taxon>Pseudomonadati</taxon>
        <taxon>Pseudomonadota</taxon>
        <taxon>Gammaproteobacteria</taxon>
        <taxon>Vibrionales</taxon>
        <taxon>Vibrionaceae</taxon>
        <taxon>Paraphotobacterium</taxon>
    </lineage>
</organism>
<dbReference type="SMART" id="SM00342">
    <property type="entry name" value="HTH_ARAC"/>
    <property type="match status" value="1"/>
</dbReference>
<proteinExistence type="predicted"/>
<dbReference type="KEGG" id="pmai:CF386_08295"/>
<dbReference type="OrthoDB" id="9803764at2"/>